<dbReference type="Pfam" id="PF01940">
    <property type="entry name" value="DUF92"/>
    <property type="match status" value="1"/>
</dbReference>
<dbReference type="GO" id="GO:0016020">
    <property type="term" value="C:membrane"/>
    <property type="evidence" value="ECO:0007669"/>
    <property type="project" value="UniProtKB-SubCell"/>
</dbReference>
<evidence type="ECO:0000256" key="6">
    <source>
        <dbReference type="SAM" id="Phobius"/>
    </source>
</evidence>
<keyword evidence="3 6" id="KW-0812">Transmembrane</keyword>
<keyword evidence="4 6" id="KW-1133">Transmembrane helix</keyword>
<evidence type="ECO:0000256" key="3">
    <source>
        <dbReference type="ARBA" id="ARBA00022692"/>
    </source>
</evidence>
<sequence length="306" mass="31914">MPDGHRSLVLPCTRPSHLSPCGMMHGVPFPMENAMIDVPRIAAGLVLSTVIGAVAYRRQSLDLSGWLGAVVTGTLTFGFGGWTWGCVLIVFFVTSSALSHFRQAQKQRIAGEKFEKGGRRDLWQALANGGAGATLALVYGLAGEPTVLLAAYVGIMATVTADTWATEIGVLSPHSPRLITSGRVVPPGTSGGVTIYGFGASAAGAFLIGAATLGLMAVEREIWLPLLLPVALAGGVGGSLLDSLLGATVQAMYLSPTGETEKRASREGRVFPLVRGWRWMNNDMVNFLSSLAGGAVAAGMYAWIAG</sequence>
<evidence type="ECO:0000256" key="1">
    <source>
        <dbReference type="ARBA" id="ARBA00004141"/>
    </source>
</evidence>
<evidence type="ECO:0000313" key="8">
    <source>
        <dbReference type="Proteomes" id="UP000000263"/>
    </source>
</evidence>
<feature type="transmembrane region" description="Helical" evidence="6">
    <location>
        <begin position="41"/>
        <end position="59"/>
    </location>
</feature>
<dbReference type="PANTHER" id="PTHR13353:SF5">
    <property type="entry name" value="TRANSMEMBRANE PROTEIN 19"/>
    <property type="match status" value="1"/>
</dbReference>
<keyword evidence="5 6" id="KW-0472">Membrane</keyword>
<dbReference type="Proteomes" id="UP000000263">
    <property type="component" value="Chromosome"/>
</dbReference>
<dbReference type="AlphaFoldDB" id="A7NK95"/>
<feature type="transmembrane region" description="Helical" evidence="6">
    <location>
        <begin position="222"/>
        <end position="245"/>
    </location>
</feature>
<dbReference type="InterPro" id="IPR002794">
    <property type="entry name" value="DUF92_TMEM19"/>
</dbReference>
<protein>
    <recommendedName>
        <fullName evidence="9">DUF92 domain-containing protein</fullName>
    </recommendedName>
</protein>
<feature type="transmembrane region" description="Helical" evidence="6">
    <location>
        <begin position="285"/>
        <end position="304"/>
    </location>
</feature>
<name>A7NK95_ROSCS</name>
<organism evidence="7 8">
    <name type="scientific">Roseiflexus castenholzii (strain DSM 13941 / HLO8)</name>
    <dbReference type="NCBI Taxonomy" id="383372"/>
    <lineage>
        <taxon>Bacteria</taxon>
        <taxon>Bacillati</taxon>
        <taxon>Chloroflexota</taxon>
        <taxon>Chloroflexia</taxon>
        <taxon>Chloroflexales</taxon>
        <taxon>Roseiflexineae</taxon>
        <taxon>Roseiflexaceae</taxon>
        <taxon>Roseiflexus</taxon>
    </lineage>
</organism>
<proteinExistence type="inferred from homology"/>
<evidence type="ECO:0000313" key="7">
    <source>
        <dbReference type="EMBL" id="ABU57915.1"/>
    </source>
</evidence>
<feature type="transmembrane region" description="Helical" evidence="6">
    <location>
        <begin position="193"/>
        <end position="216"/>
    </location>
</feature>
<comment type="subcellular location">
    <subcellularLocation>
        <location evidence="1">Membrane</location>
        <topology evidence="1">Multi-pass membrane protein</topology>
    </subcellularLocation>
</comment>
<dbReference type="EMBL" id="CP000804">
    <property type="protein sequence ID" value="ABU57915.1"/>
    <property type="molecule type" value="Genomic_DNA"/>
</dbReference>
<dbReference type="eggNOG" id="COG1836">
    <property type="taxonomic scope" value="Bacteria"/>
</dbReference>
<evidence type="ECO:0000256" key="2">
    <source>
        <dbReference type="ARBA" id="ARBA00009012"/>
    </source>
</evidence>
<gene>
    <name evidence="7" type="ordered locus">Rcas_1824</name>
</gene>
<dbReference type="STRING" id="383372.Rcas_1824"/>
<dbReference type="KEGG" id="rca:Rcas_1824"/>
<keyword evidence="8" id="KW-1185">Reference proteome</keyword>
<evidence type="ECO:0008006" key="9">
    <source>
        <dbReference type="Google" id="ProtNLM"/>
    </source>
</evidence>
<reference evidence="7 8" key="1">
    <citation type="submission" date="2007-08" db="EMBL/GenBank/DDBJ databases">
        <title>Complete sequence of Roseiflexus castenholzii DSM 13941.</title>
        <authorList>
            <consortium name="US DOE Joint Genome Institute"/>
            <person name="Copeland A."/>
            <person name="Lucas S."/>
            <person name="Lapidus A."/>
            <person name="Barry K."/>
            <person name="Glavina del Rio T."/>
            <person name="Dalin E."/>
            <person name="Tice H."/>
            <person name="Pitluck S."/>
            <person name="Thompson L.S."/>
            <person name="Brettin T."/>
            <person name="Bruce D."/>
            <person name="Detter J.C."/>
            <person name="Han C."/>
            <person name="Tapia R."/>
            <person name="Schmutz J."/>
            <person name="Larimer F."/>
            <person name="Land M."/>
            <person name="Hauser L."/>
            <person name="Kyrpides N."/>
            <person name="Mikhailova N."/>
            <person name="Bryant D.A."/>
            <person name="Hanada S."/>
            <person name="Tsukatani Y."/>
            <person name="Richardson P."/>
        </authorList>
    </citation>
    <scope>NUCLEOTIDE SEQUENCE [LARGE SCALE GENOMIC DNA]</scope>
    <source>
        <strain evidence="8">DSM 13941 / HLO8</strain>
    </source>
</reference>
<evidence type="ECO:0000256" key="5">
    <source>
        <dbReference type="ARBA" id="ARBA00023136"/>
    </source>
</evidence>
<dbReference type="HOGENOM" id="CLU_036918_3_0_0"/>
<dbReference type="PANTHER" id="PTHR13353">
    <property type="entry name" value="TRANSMEMBRANE PROTEIN 19"/>
    <property type="match status" value="1"/>
</dbReference>
<accession>A7NK95</accession>
<evidence type="ECO:0000256" key="4">
    <source>
        <dbReference type="ARBA" id="ARBA00022989"/>
    </source>
</evidence>
<comment type="similarity">
    <text evidence="2">Belongs to the TMEM19 family.</text>
</comment>